<reference evidence="6" key="1">
    <citation type="journal article" date="2020" name="Plant J.">
        <title>Transposons played a major role in the diversification between the closely related almond and peach genomes: results from the almond genome sequence.</title>
        <authorList>
            <person name="Alioto T."/>
            <person name="Alexiou K.G."/>
            <person name="Bardil A."/>
            <person name="Barteri F."/>
            <person name="Castanera R."/>
            <person name="Cruz F."/>
            <person name="Dhingra A."/>
            <person name="Duval H."/>
            <person name="Fernandez I Marti A."/>
            <person name="Frias L."/>
            <person name="Galan B."/>
            <person name="Garcia J.L."/>
            <person name="Howad W."/>
            <person name="Gomez-Garrido J."/>
            <person name="Gut M."/>
            <person name="Julca I."/>
            <person name="Morata J."/>
            <person name="Puigdomenech P."/>
            <person name="Ribeca P."/>
            <person name="Rubio Cabetas M.J."/>
            <person name="Vlasova A."/>
            <person name="Wirthensohn M."/>
            <person name="Garcia-Mas J."/>
            <person name="Gabaldon T."/>
            <person name="Casacuberta J.M."/>
            <person name="Arus P."/>
        </authorList>
    </citation>
    <scope>NUCLEOTIDE SEQUENCE [LARGE SCALE GENOMIC DNA]</scope>
    <source>
        <strain evidence="6">cv. Texas</strain>
    </source>
</reference>
<dbReference type="PANTHER" id="PTHR19338">
    <property type="entry name" value="TRANSLOCASE OF INNER MITOCHONDRIAL MEMBRANE 13 HOMOLOG"/>
    <property type="match status" value="1"/>
</dbReference>
<evidence type="ECO:0000256" key="2">
    <source>
        <dbReference type="ARBA" id="ARBA00022741"/>
    </source>
</evidence>
<protein>
    <submittedName>
        <fullName evidence="5">PREDICTED: disease resistance</fullName>
    </submittedName>
</protein>
<name>A0A5E4FQP6_PRUDU</name>
<dbReference type="InterPro" id="IPR041118">
    <property type="entry name" value="Rx_N"/>
</dbReference>
<evidence type="ECO:0000313" key="5">
    <source>
        <dbReference type="EMBL" id="VVA29753.1"/>
    </source>
</evidence>
<dbReference type="InParanoid" id="A0A5E4FQP6"/>
<proteinExistence type="predicted"/>
<dbReference type="AlphaFoldDB" id="A0A5E4FQP6"/>
<feature type="domain" description="Disease resistance N-terminal" evidence="4">
    <location>
        <begin position="12"/>
        <end position="91"/>
    </location>
</feature>
<dbReference type="Gene3D" id="1.20.5.4130">
    <property type="match status" value="1"/>
</dbReference>
<dbReference type="CDD" id="cd14798">
    <property type="entry name" value="RX-CC_like"/>
    <property type="match status" value="1"/>
</dbReference>
<sequence length="94" mass="10493">MAIMALVATDLFIGKFVSILESEAASIAGVRDQVDEIKRELVIMKSFLEDADGGKKAHTEVEKAWVASIRDLANDVENIIDEFMHHMYKQQRGG</sequence>
<evidence type="ECO:0000256" key="3">
    <source>
        <dbReference type="ARBA" id="ARBA00022821"/>
    </source>
</evidence>
<dbReference type="EMBL" id="CABIKO010000172">
    <property type="protein sequence ID" value="VVA29753.1"/>
    <property type="molecule type" value="Genomic_DNA"/>
</dbReference>
<dbReference type="OMA" id="DFIYHTT"/>
<dbReference type="GO" id="GO:0000166">
    <property type="term" value="F:nucleotide binding"/>
    <property type="evidence" value="ECO:0007669"/>
    <property type="project" value="UniProtKB-KW"/>
</dbReference>
<dbReference type="PANTHER" id="PTHR19338:SF59">
    <property type="entry name" value="OS10G0162832 PROTEIN"/>
    <property type="match status" value="1"/>
</dbReference>
<keyword evidence="2" id="KW-0547">Nucleotide-binding</keyword>
<evidence type="ECO:0000259" key="4">
    <source>
        <dbReference type="Pfam" id="PF18052"/>
    </source>
</evidence>
<dbReference type="InterPro" id="IPR038005">
    <property type="entry name" value="RX-like_CC"/>
</dbReference>
<dbReference type="Gramene" id="VVA29753">
    <property type="protein sequence ID" value="VVA29753"/>
    <property type="gene ID" value="Prudul26B031931"/>
</dbReference>
<organism evidence="5 6">
    <name type="scientific">Prunus dulcis</name>
    <name type="common">Almond</name>
    <name type="synonym">Amygdalus dulcis</name>
    <dbReference type="NCBI Taxonomy" id="3755"/>
    <lineage>
        <taxon>Eukaryota</taxon>
        <taxon>Viridiplantae</taxon>
        <taxon>Streptophyta</taxon>
        <taxon>Embryophyta</taxon>
        <taxon>Tracheophyta</taxon>
        <taxon>Spermatophyta</taxon>
        <taxon>Magnoliopsida</taxon>
        <taxon>eudicotyledons</taxon>
        <taxon>Gunneridae</taxon>
        <taxon>Pentapetalae</taxon>
        <taxon>rosids</taxon>
        <taxon>fabids</taxon>
        <taxon>Rosales</taxon>
        <taxon>Rosaceae</taxon>
        <taxon>Amygdaloideae</taxon>
        <taxon>Amygdaleae</taxon>
        <taxon>Prunus</taxon>
    </lineage>
</organism>
<evidence type="ECO:0000313" key="6">
    <source>
        <dbReference type="Proteomes" id="UP000327085"/>
    </source>
</evidence>
<accession>A0A5E4FQP6</accession>
<gene>
    <name evidence="5" type="ORF">ALMOND_2B031931</name>
</gene>
<keyword evidence="1" id="KW-0677">Repeat</keyword>
<keyword evidence="3" id="KW-0611">Plant defense</keyword>
<evidence type="ECO:0000256" key="1">
    <source>
        <dbReference type="ARBA" id="ARBA00022737"/>
    </source>
</evidence>
<dbReference type="Proteomes" id="UP000327085">
    <property type="component" value="Chromosome 6"/>
</dbReference>
<dbReference type="GO" id="GO:0006952">
    <property type="term" value="P:defense response"/>
    <property type="evidence" value="ECO:0007669"/>
    <property type="project" value="UniProtKB-KW"/>
</dbReference>
<dbReference type="Pfam" id="PF18052">
    <property type="entry name" value="Rx_N"/>
    <property type="match status" value="1"/>
</dbReference>